<gene>
    <name evidence="9" type="ORF">EI97DRAFT_460412</name>
</gene>
<dbReference type="Proteomes" id="UP000800097">
    <property type="component" value="Unassembled WGS sequence"/>
</dbReference>
<dbReference type="Pfam" id="PF09649">
    <property type="entry name" value="CHZ"/>
    <property type="match status" value="1"/>
</dbReference>
<evidence type="ECO:0000313" key="9">
    <source>
        <dbReference type="EMBL" id="KAF2274295.1"/>
    </source>
</evidence>
<feature type="region of interest" description="Disordered" evidence="7">
    <location>
        <begin position="1"/>
        <end position="111"/>
    </location>
</feature>
<organism evidence="9 10">
    <name type="scientific">Westerdykella ornata</name>
    <dbReference type="NCBI Taxonomy" id="318751"/>
    <lineage>
        <taxon>Eukaryota</taxon>
        <taxon>Fungi</taxon>
        <taxon>Dikarya</taxon>
        <taxon>Ascomycota</taxon>
        <taxon>Pezizomycotina</taxon>
        <taxon>Dothideomycetes</taxon>
        <taxon>Pleosporomycetidae</taxon>
        <taxon>Pleosporales</taxon>
        <taxon>Sporormiaceae</taxon>
        <taxon>Westerdykella</taxon>
    </lineage>
</organism>
<dbReference type="EMBL" id="ML986504">
    <property type="protein sequence ID" value="KAF2274295.1"/>
    <property type="molecule type" value="Genomic_DNA"/>
</dbReference>
<sequence>MTVQDDHQMGGVEETNTAADKGKGKAPNPPAEPQVEEEDDSSEESGAEEPEVEIEEVEDEDAMDEIDTSNVLPSRTRGKTIDYAKAAEELGEEDDDEDDDEDFQGDDAMEE</sequence>
<name>A0A6A6JDE8_WESOR</name>
<dbReference type="InterPro" id="IPR019098">
    <property type="entry name" value="Histone_chaperone_domain_CHZ"/>
</dbReference>
<feature type="compositionally biased region" description="Acidic residues" evidence="7">
    <location>
        <begin position="89"/>
        <end position="111"/>
    </location>
</feature>
<accession>A0A6A6JDE8</accession>
<evidence type="ECO:0000256" key="2">
    <source>
        <dbReference type="ARBA" id="ARBA00004123"/>
    </source>
</evidence>
<evidence type="ECO:0000313" key="10">
    <source>
        <dbReference type="Proteomes" id="UP000800097"/>
    </source>
</evidence>
<proteinExistence type="inferred from homology"/>
<dbReference type="GO" id="GO:0005634">
    <property type="term" value="C:nucleus"/>
    <property type="evidence" value="ECO:0007669"/>
    <property type="project" value="UniProtKB-SubCell"/>
</dbReference>
<keyword evidence="4" id="KW-0143">Chaperone</keyword>
<comment type="function">
    <text evidence="1">Forms a chaperone-bound H2A.Z-H2B complex that acts as a source for SWR1 complex-dependent H2A to H2A.Z histone replacement in chromatin.</text>
</comment>
<evidence type="ECO:0000256" key="3">
    <source>
        <dbReference type="ARBA" id="ARBA00008057"/>
    </source>
</evidence>
<protein>
    <recommendedName>
        <fullName evidence="8">Histone chaperone domain-containing protein</fullName>
    </recommendedName>
</protein>
<keyword evidence="5" id="KW-0539">Nucleus</keyword>
<feature type="compositionally biased region" description="Acidic residues" evidence="7">
    <location>
        <begin position="34"/>
        <end position="67"/>
    </location>
</feature>
<comment type="similarity">
    <text evidence="3">Belongs to the CHZ1 family.</text>
</comment>
<dbReference type="RefSeq" id="XP_033651834.1">
    <property type="nucleotide sequence ID" value="XM_033801112.1"/>
</dbReference>
<keyword evidence="10" id="KW-1185">Reference proteome</keyword>
<evidence type="ECO:0000256" key="5">
    <source>
        <dbReference type="ARBA" id="ARBA00023242"/>
    </source>
</evidence>
<dbReference type="SMART" id="SM01082">
    <property type="entry name" value="CHZ"/>
    <property type="match status" value="1"/>
</dbReference>
<feature type="compositionally biased region" description="Basic and acidic residues" evidence="7">
    <location>
        <begin position="79"/>
        <end position="88"/>
    </location>
</feature>
<dbReference type="AlphaFoldDB" id="A0A6A6JDE8"/>
<reference evidence="9" key="1">
    <citation type="journal article" date="2020" name="Stud. Mycol.">
        <title>101 Dothideomycetes genomes: a test case for predicting lifestyles and emergence of pathogens.</title>
        <authorList>
            <person name="Haridas S."/>
            <person name="Albert R."/>
            <person name="Binder M."/>
            <person name="Bloem J."/>
            <person name="Labutti K."/>
            <person name="Salamov A."/>
            <person name="Andreopoulos B."/>
            <person name="Baker S."/>
            <person name="Barry K."/>
            <person name="Bills G."/>
            <person name="Bluhm B."/>
            <person name="Cannon C."/>
            <person name="Castanera R."/>
            <person name="Culley D."/>
            <person name="Daum C."/>
            <person name="Ezra D."/>
            <person name="Gonzalez J."/>
            <person name="Henrissat B."/>
            <person name="Kuo A."/>
            <person name="Liang C."/>
            <person name="Lipzen A."/>
            <person name="Lutzoni F."/>
            <person name="Magnuson J."/>
            <person name="Mondo S."/>
            <person name="Nolan M."/>
            <person name="Ohm R."/>
            <person name="Pangilinan J."/>
            <person name="Park H.-J."/>
            <person name="Ramirez L."/>
            <person name="Alfaro M."/>
            <person name="Sun H."/>
            <person name="Tritt A."/>
            <person name="Yoshinaga Y."/>
            <person name="Zwiers L.-H."/>
            <person name="Turgeon B."/>
            <person name="Goodwin S."/>
            <person name="Spatafora J."/>
            <person name="Crous P."/>
            <person name="Grigoriev I."/>
        </authorList>
    </citation>
    <scope>NUCLEOTIDE SEQUENCE</scope>
    <source>
        <strain evidence="9">CBS 379.55</strain>
    </source>
</reference>
<evidence type="ECO:0000256" key="1">
    <source>
        <dbReference type="ARBA" id="ARBA00002212"/>
    </source>
</evidence>
<comment type="subcellular location">
    <subcellularLocation>
        <location evidence="2">Nucleus</location>
    </subcellularLocation>
</comment>
<dbReference type="GeneID" id="54554287"/>
<evidence type="ECO:0000256" key="6">
    <source>
        <dbReference type="ARBA" id="ARBA00025877"/>
    </source>
</evidence>
<evidence type="ECO:0000256" key="4">
    <source>
        <dbReference type="ARBA" id="ARBA00023186"/>
    </source>
</evidence>
<dbReference type="OrthoDB" id="2148987at2759"/>
<comment type="subunit">
    <text evidence="6">Forms a heterotrimer with H2A.Z-H2B, stabilizing the association of the histone dimer. Also, with a lower affinity, forms a heterotrimer with H2A-H2B.</text>
</comment>
<feature type="domain" description="Histone chaperone" evidence="8">
    <location>
        <begin position="57"/>
        <end position="92"/>
    </location>
</feature>
<evidence type="ECO:0000259" key="8">
    <source>
        <dbReference type="SMART" id="SM01082"/>
    </source>
</evidence>
<evidence type="ECO:0000256" key="7">
    <source>
        <dbReference type="SAM" id="MobiDB-lite"/>
    </source>
</evidence>